<feature type="compositionally biased region" description="Basic residues" evidence="1">
    <location>
        <begin position="1136"/>
        <end position="1146"/>
    </location>
</feature>
<evidence type="ECO:0000313" key="4">
    <source>
        <dbReference type="EMBL" id="KAJ8401883.1"/>
    </source>
</evidence>
<feature type="region of interest" description="Disordered" evidence="1">
    <location>
        <begin position="949"/>
        <end position="989"/>
    </location>
</feature>
<keyword evidence="5" id="KW-1185">Reference proteome</keyword>
<proteinExistence type="predicted"/>
<dbReference type="Pfam" id="PF15326">
    <property type="entry name" value="TEX15"/>
    <property type="match status" value="1"/>
</dbReference>
<evidence type="ECO:0000259" key="2">
    <source>
        <dbReference type="Pfam" id="PF12509"/>
    </source>
</evidence>
<dbReference type="EMBL" id="JAINUG010000067">
    <property type="protein sequence ID" value="KAJ8401883.1"/>
    <property type="molecule type" value="Genomic_DNA"/>
</dbReference>
<feature type="region of interest" description="Disordered" evidence="1">
    <location>
        <begin position="1126"/>
        <end position="1146"/>
    </location>
</feature>
<dbReference type="InterPro" id="IPR026616">
    <property type="entry name" value="TEX15"/>
</dbReference>
<evidence type="ECO:0000313" key="5">
    <source>
        <dbReference type="Proteomes" id="UP001221898"/>
    </source>
</evidence>
<feature type="compositionally biased region" description="Polar residues" evidence="1">
    <location>
        <begin position="966"/>
        <end position="979"/>
    </location>
</feature>
<reference evidence="4" key="1">
    <citation type="journal article" date="2023" name="Science">
        <title>Genome structures resolve the early diversification of teleost fishes.</title>
        <authorList>
            <person name="Parey E."/>
            <person name="Louis A."/>
            <person name="Montfort J."/>
            <person name="Bouchez O."/>
            <person name="Roques C."/>
            <person name="Iampietro C."/>
            <person name="Lluch J."/>
            <person name="Castinel A."/>
            <person name="Donnadieu C."/>
            <person name="Desvignes T."/>
            <person name="Floi Bucao C."/>
            <person name="Jouanno E."/>
            <person name="Wen M."/>
            <person name="Mejri S."/>
            <person name="Dirks R."/>
            <person name="Jansen H."/>
            <person name="Henkel C."/>
            <person name="Chen W.J."/>
            <person name="Zahm M."/>
            <person name="Cabau C."/>
            <person name="Klopp C."/>
            <person name="Thompson A.W."/>
            <person name="Robinson-Rechavi M."/>
            <person name="Braasch I."/>
            <person name="Lecointre G."/>
            <person name="Bobe J."/>
            <person name="Postlethwait J.H."/>
            <person name="Berthelot C."/>
            <person name="Roest Crollius H."/>
            <person name="Guiguen Y."/>
        </authorList>
    </citation>
    <scope>NUCLEOTIDE SEQUENCE</scope>
    <source>
        <strain evidence="4">NC1722</strain>
    </source>
</reference>
<dbReference type="InterPro" id="IPR022188">
    <property type="entry name" value="TASOR_DUF3715"/>
</dbReference>
<sequence>MALTPQGVLHSTACSTLKNFTIPRKKREAGEVFFEPCPKESREYNCIRSTINDSRLDVSKGIGLSWDFQNVRLVHNKKLLREFSEKRCEMRSKGRRGREMEEKFCFLAVADQATGSLCLKGLKAESGAKHTLGNPSCGVYLYRHADVALKTNMANSSTPQNLIIFKVIFGKVKKLHCSLGRGNSQDPTIQFDCYVSKDPADPKECLPQQALGSSAFLFDYDEKQQLLPRPRQCLPYALVLVTPISNVSSLATPVSSTRLQHAGMAPGCAEHLKTCTVSESKGQNATAATATENSTLSQGSTTAFQRLNQVNMHHITTKPGDIVQKAFGGCTYQQWATLFFSELGAMMSNVALGAPMNLFAPTNVGVLNGVQNRLVSNQPSSICVRQNYQYQSLHPSTTVALSNVSTMCNPNPQVVKDPRVAARENRNSRNKAPEELEQDQLTGKIDSECHLMRESALELPSGSQTPDKELTATGSEYGVTGDVCFPESSGIPLQGSSTPDENENSVSQSKIMFQTQAAHLETINKDKIENICSLDDEPLEENKLLVEEIDFHDTYLHPSCSSTTDTEVVQNAVPQKTPEDSGSEVQQQVGLQISGLSTNHFLQYLAELQVVSIPELTSSASVDVEDTSINNCENSAQPLDVKVAEEGAIQNKEETKRSNSQENMVTDIKPRSYFLAPLNLNEKDKIPFIDEPTVCATQVDEGPGSVYNELGSTFECLSDLDHPQSKTAKEPLSNNQTDFLKSQNCRENAENAKVISEGNSEKSVDESCPTVSEEHVCERTLIQMNGPDLTEAESFECTDGNEQNSRVKLKAYFKTNKNSERTLREDLFLVQRSDTEFMGVSGFEEVYDMDVSEEAVNCHTSSVGANENVKKDNPSKKGTYSEKKESEDLCRSTCSEATHICKAHSVDGDLQLSDPIYSMLYNRIQFNQLFPSPSTSGEDSILDKPYLKPVKTESHPDNKTKHSDRFTFQNTSPTHQNCENGKDEPSPSVTKLKCRNRGDQYNLRIAIIADSRNTCLTDLQILSSKISFAKCLKEKHDVSGVVGDNKSTASSNINVTMSVDNDAGEVRLHTDTETDTFEQNLPVVSIACDTKQHSEIRDDLSHATEKQCSASGFQCNYLGKSLSTIQHPATSESSVRKKRPYSKRNRNAKLHVPRKCTVKTTAFHQIMKLRGKKVMCHQNTKSILPESKSGAIRNKISTQEIFFLRKGNLLKGQIKRKTMNSTKICLRSFLMSRKKSFASRGNIGNTVVNNSYTLTNYTNGEFMSNIQYWNQINKKVDLAPMLEVEGRPESLPQTLVPRASDPYNTAYVELPSREDAREIDSCCISNKDNLPQCDLQNGCFTSKAKEQENCSSAVIEEETDKAYDQSEETNRRFFPAPTLASVYNPNDNLPNIRGAEQTHLTSEEKQYWEGGPSITPGENIVGESNVIQVNNHPRHQVYTNNSQRLSSEISGGIADTSHLIRDPGCCSGVQQNDSIYPSETSQTKKNIILHNPWANTPKGNSNHQCQDNPKLINTSFQKDYDMGDISSTLKEADLATSLEELSPLISRCQEMLRHFISAFERDQNVDFNTVVVSRELIAERYMRHPPAPVDLKYEALDSFLELQVVMEATQFVENKMRSISGEPRFRSLLWYDPTLKGDLYKGKVGCQQQSLLYSSHQQCHAYSTYKRLRQYYSHIPTLIHQRQKIPDISHYMYLKNKRERLEVQAALQNQADMDSFFLSLPVSCTVNFGDSLQSLEKLRSFTEAYFNQLQGPIDIGKAEHLLIMHRFISEKINHLLDCKVVDPNLSWFGLEHLRYDASKMLAWKDRINNMLYKSLTTHNDSQQQTFVKMNEAGVSVLKRHAVTEAGMPIQKKRVAVKDCKHQQLGNVCKKKTCTQNKNCETICVEKDHTLNVGRPQKPPAKPTENQRALFQSVTPGCDNTQYQPVNWSALKTQGIELPFCPLERTHLCHC</sequence>
<dbReference type="PANTHER" id="PTHR22380">
    <property type="entry name" value="TESTIS-EXPRESSED PROTEIN 15"/>
    <property type="match status" value="1"/>
</dbReference>
<organism evidence="4 5">
    <name type="scientific">Aldrovandia affinis</name>
    <dbReference type="NCBI Taxonomy" id="143900"/>
    <lineage>
        <taxon>Eukaryota</taxon>
        <taxon>Metazoa</taxon>
        <taxon>Chordata</taxon>
        <taxon>Craniata</taxon>
        <taxon>Vertebrata</taxon>
        <taxon>Euteleostomi</taxon>
        <taxon>Actinopterygii</taxon>
        <taxon>Neopterygii</taxon>
        <taxon>Teleostei</taxon>
        <taxon>Notacanthiformes</taxon>
        <taxon>Halosauridae</taxon>
        <taxon>Aldrovandia</taxon>
    </lineage>
</organism>
<feature type="region of interest" description="Disordered" evidence="1">
    <location>
        <begin position="859"/>
        <end position="883"/>
    </location>
</feature>
<dbReference type="Pfam" id="PF12509">
    <property type="entry name" value="DUF3715"/>
    <property type="match status" value="1"/>
</dbReference>
<evidence type="ECO:0000256" key="1">
    <source>
        <dbReference type="SAM" id="MobiDB-lite"/>
    </source>
</evidence>
<dbReference type="PANTHER" id="PTHR22380:SF1">
    <property type="entry name" value="TESTIS-EXPRESSED PROTEIN 15"/>
    <property type="match status" value="1"/>
</dbReference>
<evidence type="ECO:0000259" key="3">
    <source>
        <dbReference type="Pfam" id="PF15326"/>
    </source>
</evidence>
<dbReference type="GO" id="GO:0007130">
    <property type="term" value="P:synaptonemal complex assembly"/>
    <property type="evidence" value="ECO:0007669"/>
    <property type="project" value="TreeGrafter"/>
</dbReference>
<protein>
    <submittedName>
        <fullName evidence="4">Uncharacterized protein</fullName>
    </submittedName>
</protein>
<dbReference type="GO" id="GO:0010569">
    <property type="term" value="P:regulation of double-strand break repair via homologous recombination"/>
    <property type="evidence" value="ECO:0007669"/>
    <property type="project" value="InterPro"/>
</dbReference>
<feature type="compositionally biased region" description="Basic and acidic residues" evidence="1">
    <location>
        <begin position="949"/>
        <end position="965"/>
    </location>
</feature>
<dbReference type="GO" id="GO:0005634">
    <property type="term" value="C:nucleus"/>
    <property type="evidence" value="ECO:0007669"/>
    <property type="project" value="TreeGrafter"/>
</dbReference>
<feature type="domain" description="Testis expressed sequence 15" evidence="3">
    <location>
        <begin position="1519"/>
        <end position="1674"/>
    </location>
</feature>
<feature type="domain" description="TASOR pseudo-PARP" evidence="2">
    <location>
        <begin position="89"/>
        <end position="235"/>
    </location>
</feature>
<dbReference type="InterPro" id="IPR032765">
    <property type="entry name" value="TEX15_dom"/>
</dbReference>
<feature type="compositionally biased region" description="Basic and acidic residues" evidence="1">
    <location>
        <begin position="416"/>
        <end position="434"/>
    </location>
</feature>
<dbReference type="Proteomes" id="UP001221898">
    <property type="component" value="Unassembled WGS sequence"/>
</dbReference>
<comment type="caution">
    <text evidence="4">The sequence shown here is derived from an EMBL/GenBank/DDBJ whole genome shotgun (WGS) entry which is preliminary data.</text>
</comment>
<feature type="region of interest" description="Disordered" evidence="1">
    <location>
        <begin position="410"/>
        <end position="441"/>
    </location>
</feature>
<feature type="compositionally biased region" description="Basic and acidic residues" evidence="1">
    <location>
        <begin position="868"/>
        <end position="883"/>
    </location>
</feature>
<gene>
    <name evidence="4" type="ORF">AAFF_G00374640</name>
</gene>
<name>A0AAD7SGE2_9TELE</name>
<dbReference type="GO" id="GO:0007140">
    <property type="term" value="P:male meiotic nuclear division"/>
    <property type="evidence" value="ECO:0007669"/>
    <property type="project" value="InterPro"/>
</dbReference>
<accession>A0AAD7SGE2</accession>